<dbReference type="InterPro" id="IPR058163">
    <property type="entry name" value="LysR-type_TF_proteobact-type"/>
</dbReference>
<name>A0A327MBW6_9PROT</name>
<feature type="domain" description="HTH lysR-type" evidence="5">
    <location>
        <begin position="1"/>
        <end position="59"/>
    </location>
</feature>
<comment type="caution">
    <text evidence="6">The sequence shown here is derived from an EMBL/GenBank/DDBJ whole genome shotgun (WGS) entry which is preliminary data.</text>
</comment>
<dbReference type="GO" id="GO:0043565">
    <property type="term" value="F:sequence-specific DNA binding"/>
    <property type="evidence" value="ECO:0007669"/>
    <property type="project" value="TreeGrafter"/>
</dbReference>
<keyword evidence="2" id="KW-0805">Transcription regulation</keyword>
<evidence type="ECO:0000256" key="4">
    <source>
        <dbReference type="ARBA" id="ARBA00023163"/>
    </source>
</evidence>
<dbReference type="GO" id="GO:0006351">
    <property type="term" value="P:DNA-templated transcription"/>
    <property type="evidence" value="ECO:0007669"/>
    <property type="project" value="TreeGrafter"/>
</dbReference>
<evidence type="ECO:0000256" key="1">
    <source>
        <dbReference type="ARBA" id="ARBA00009437"/>
    </source>
</evidence>
<protein>
    <submittedName>
        <fullName evidence="6">LysR family transcriptional regulator</fullName>
    </submittedName>
</protein>
<keyword evidence="7" id="KW-1185">Reference proteome</keyword>
<dbReference type="RefSeq" id="WP_111469363.1">
    <property type="nucleotide sequence ID" value="NZ_QLIX01000004.1"/>
</dbReference>
<dbReference type="Pfam" id="PF00126">
    <property type="entry name" value="HTH_1"/>
    <property type="match status" value="1"/>
</dbReference>
<keyword evidence="3" id="KW-0238">DNA-binding</keyword>
<dbReference type="InterPro" id="IPR000847">
    <property type="entry name" value="LysR_HTH_N"/>
</dbReference>
<dbReference type="EMBL" id="QLIX01000004">
    <property type="protein sequence ID" value="RAI59674.1"/>
    <property type="molecule type" value="Genomic_DNA"/>
</dbReference>
<dbReference type="OrthoDB" id="9812435at2"/>
<comment type="similarity">
    <text evidence="1">Belongs to the LysR transcriptional regulatory family.</text>
</comment>
<dbReference type="PANTHER" id="PTHR30537">
    <property type="entry name" value="HTH-TYPE TRANSCRIPTIONAL REGULATOR"/>
    <property type="match status" value="1"/>
</dbReference>
<evidence type="ECO:0000313" key="7">
    <source>
        <dbReference type="Proteomes" id="UP000249065"/>
    </source>
</evidence>
<dbReference type="PRINTS" id="PR00039">
    <property type="entry name" value="HTHLYSR"/>
</dbReference>
<dbReference type="Proteomes" id="UP000249065">
    <property type="component" value="Unassembled WGS sequence"/>
</dbReference>
<dbReference type="GO" id="GO:0003700">
    <property type="term" value="F:DNA-binding transcription factor activity"/>
    <property type="evidence" value="ECO:0007669"/>
    <property type="project" value="InterPro"/>
</dbReference>
<dbReference type="InterPro" id="IPR036390">
    <property type="entry name" value="WH_DNA-bd_sf"/>
</dbReference>
<dbReference type="PROSITE" id="PS50931">
    <property type="entry name" value="HTH_LYSR"/>
    <property type="match status" value="1"/>
</dbReference>
<dbReference type="CDD" id="cd08422">
    <property type="entry name" value="PBP2_CrgA_like"/>
    <property type="match status" value="1"/>
</dbReference>
<dbReference type="Gene3D" id="1.10.10.10">
    <property type="entry name" value="Winged helix-like DNA-binding domain superfamily/Winged helix DNA-binding domain"/>
    <property type="match status" value="1"/>
</dbReference>
<dbReference type="InterPro" id="IPR005119">
    <property type="entry name" value="LysR_subst-bd"/>
</dbReference>
<evidence type="ECO:0000313" key="6">
    <source>
        <dbReference type="EMBL" id="RAI59674.1"/>
    </source>
</evidence>
<reference evidence="7" key="1">
    <citation type="submission" date="2018-06" db="EMBL/GenBank/DDBJ databases">
        <authorList>
            <person name="Khan S.A."/>
        </authorList>
    </citation>
    <scope>NUCLEOTIDE SEQUENCE [LARGE SCALE GENOMIC DNA]</scope>
    <source>
        <strain evidence="7">DB-1506</strain>
    </source>
</reference>
<proteinExistence type="inferred from homology"/>
<organism evidence="6 7">
    <name type="scientific">Roseicella frigidaeris</name>
    <dbReference type="NCBI Taxonomy" id="2230885"/>
    <lineage>
        <taxon>Bacteria</taxon>
        <taxon>Pseudomonadati</taxon>
        <taxon>Pseudomonadota</taxon>
        <taxon>Alphaproteobacteria</taxon>
        <taxon>Acetobacterales</taxon>
        <taxon>Roseomonadaceae</taxon>
        <taxon>Roseicella</taxon>
    </lineage>
</organism>
<evidence type="ECO:0000256" key="3">
    <source>
        <dbReference type="ARBA" id="ARBA00023125"/>
    </source>
</evidence>
<dbReference type="Gene3D" id="3.40.190.290">
    <property type="match status" value="1"/>
</dbReference>
<evidence type="ECO:0000256" key="2">
    <source>
        <dbReference type="ARBA" id="ARBA00023015"/>
    </source>
</evidence>
<keyword evidence="4" id="KW-0804">Transcription</keyword>
<dbReference type="SUPFAM" id="SSF53850">
    <property type="entry name" value="Periplasmic binding protein-like II"/>
    <property type="match status" value="1"/>
</dbReference>
<gene>
    <name evidence="6" type="ORF">DOO78_08805</name>
</gene>
<dbReference type="AlphaFoldDB" id="A0A327MBW6"/>
<dbReference type="FunFam" id="1.10.10.10:FF:000001">
    <property type="entry name" value="LysR family transcriptional regulator"/>
    <property type="match status" value="1"/>
</dbReference>
<sequence length="302" mass="32463">MDRLQQLQVFRRVMETGNITRAARDLAMSQPSVSRIIGELEHRLGVPLLLRSPRGLSPTEAGAAFHLEAVRILDALEEAEASARGLQGAPTGLVRIACVASFFNAVVMPWLGPFLATHPGLSIDARLQSKTVDLIEEGIDLGIRIGPIRQQSLIARRLGRVDFALFAAPAYLARAGTPETPDDLVKHDFCLLRGNRPGEGLTLEGPDGAAATVPVHGRITSDEVETVLVGAEAGLGLALLAPWRVMGQVATGRLVSVLPGWRAEPREVNAVWPGGRALPRRVRAVLDLLVEKAAAEPRLRAR</sequence>
<dbReference type="InterPro" id="IPR036388">
    <property type="entry name" value="WH-like_DNA-bd_sf"/>
</dbReference>
<dbReference type="Pfam" id="PF03466">
    <property type="entry name" value="LysR_substrate"/>
    <property type="match status" value="1"/>
</dbReference>
<dbReference type="SUPFAM" id="SSF46785">
    <property type="entry name" value="Winged helix' DNA-binding domain"/>
    <property type="match status" value="1"/>
</dbReference>
<dbReference type="PANTHER" id="PTHR30537:SF5">
    <property type="entry name" value="HTH-TYPE TRANSCRIPTIONAL ACTIVATOR TTDR-RELATED"/>
    <property type="match status" value="1"/>
</dbReference>
<accession>A0A327MBW6</accession>
<evidence type="ECO:0000259" key="5">
    <source>
        <dbReference type="PROSITE" id="PS50931"/>
    </source>
</evidence>